<keyword evidence="1" id="KW-0472">Membrane</keyword>
<protein>
    <recommendedName>
        <fullName evidence="4">Adhesin domain-containing protein</fullName>
    </recommendedName>
</protein>
<reference evidence="2 3" key="1">
    <citation type="submission" date="2021-11" db="EMBL/GenBank/DDBJ databases">
        <title>Lacrimispora sp. nov. NSJ-141 isolated from human feces.</title>
        <authorList>
            <person name="Abdugheni R."/>
        </authorList>
    </citation>
    <scope>NUCLEOTIDE SEQUENCE [LARGE SCALE GENOMIC DNA]</scope>
    <source>
        <strain evidence="2 3">NSJ-141</strain>
    </source>
</reference>
<feature type="transmembrane region" description="Helical" evidence="1">
    <location>
        <begin position="7"/>
        <end position="29"/>
    </location>
</feature>
<dbReference type="AlphaFoldDB" id="A0AAP2W9B0"/>
<dbReference type="RefSeq" id="WP_231061596.1">
    <property type="nucleotide sequence ID" value="NZ_JAJNOR010000001.1"/>
</dbReference>
<name>A0AAP2W9B0_9FIRM</name>
<keyword evidence="3" id="KW-1185">Reference proteome</keyword>
<sequence>MKRFTKVCLWICGISFLVGILMMSVSWAMGFRGYHPHDLYDWELVERNQAIEGDIRSICLKVKAGSIIVEEGDAFAITASTAGEHFKSTVENGTWTLEEEEKHQEGTSVGGFYINNGGVYLKSSLGEVHITVPRGVRLEHVEIDVQAGAVEIDRISCETMDIDVQAGAVNFAADVSKEISTECQAGGVSGFLDGKDEDFNLSIDCNLGSVVVGTYECGGVFNRDNVSYGADKKMTISCDAGSVEFAFSENY</sequence>
<gene>
    <name evidence="2" type="ORF">LQE92_03465</name>
</gene>
<accession>A0AAP2W9B0</accession>
<evidence type="ECO:0000313" key="3">
    <source>
        <dbReference type="Proteomes" id="UP001299265"/>
    </source>
</evidence>
<evidence type="ECO:0000313" key="2">
    <source>
        <dbReference type="EMBL" id="MCD2491682.1"/>
    </source>
</evidence>
<keyword evidence="1" id="KW-1133">Transmembrane helix</keyword>
<organism evidence="2 3">
    <name type="scientific">Lientehia hominis</name>
    <dbReference type="NCBI Taxonomy" id="2897778"/>
    <lineage>
        <taxon>Bacteria</taxon>
        <taxon>Bacillati</taxon>
        <taxon>Bacillota</taxon>
        <taxon>Clostridia</taxon>
        <taxon>Lachnospirales</taxon>
        <taxon>Lachnospiraceae</taxon>
        <taxon>Lientehia</taxon>
    </lineage>
</organism>
<keyword evidence="1" id="KW-0812">Transmembrane</keyword>
<dbReference type="EMBL" id="JAJNOR010000001">
    <property type="protein sequence ID" value="MCD2491682.1"/>
    <property type="molecule type" value="Genomic_DNA"/>
</dbReference>
<evidence type="ECO:0000256" key="1">
    <source>
        <dbReference type="SAM" id="Phobius"/>
    </source>
</evidence>
<dbReference type="Proteomes" id="UP001299265">
    <property type="component" value="Unassembled WGS sequence"/>
</dbReference>
<evidence type="ECO:0008006" key="4">
    <source>
        <dbReference type="Google" id="ProtNLM"/>
    </source>
</evidence>
<proteinExistence type="predicted"/>
<comment type="caution">
    <text evidence="2">The sequence shown here is derived from an EMBL/GenBank/DDBJ whole genome shotgun (WGS) entry which is preliminary data.</text>
</comment>